<evidence type="ECO:0000313" key="11">
    <source>
        <dbReference type="Proteomes" id="UP001348817"/>
    </source>
</evidence>
<keyword evidence="2 7" id="KW-0285">Flavoprotein</keyword>
<keyword evidence="5 7" id="KW-0560">Oxidoreductase</keyword>
<sequence length="191" mass="21882">MAPEYIDEIIKKRRSIFPAMYTGETVSDEVVSKMIENAHWAPVHKRTYPWRFVVFKGDSLKELAEYQANIYKEKAEKAGDFDEAKYKMFLEKPLLASHIVAIGMKRDEKERVPEIEEVEAVACAVQNMYLTAAAHGVGVYWGTGGMTYSEEAKPFLNLGEKDKFLGYLFVGMPKSWPEGNRPDVADFVEWR</sequence>
<dbReference type="EMBL" id="AP025314">
    <property type="protein sequence ID" value="BDD07675.1"/>
    <property type="molecule type" value="Genomic_DNA"/>
</dbReference>
<dbReference type="CDD" id="cd02135">
    <property type="entry name" value="YdjA-like"/>
    <property type="match status" value="1"/>
</dbReference>
<evidence type="ECO:0000259" key="9">
    <source>
        <dbReference type="Pfam" id="PF00881"/>
    </source>
</evidence>
<reference evidence="10 11" key="1">
    <citation type="submission" date="2021-12" db="EMBL/GenBank/DDBJ databases">
        <title>Genome sequencing of bacteria with rrn-lacking chromosome and rrn-plasmid.</title>
        <authorList>
            <person name="Anda M."/>
            <person name="Iwasaki W."/>
        </authorList>
    </citation>
    <scope>NUCLEOTIDE SEQUENCE [LARGE SCALE GENOMIC DNA]</scope>
    <source>
        <strain evidence="10 11">DSM 100852</strain>
    </source>
</reference>
<dbReference type="PIRSF" id="PIRSF000232">
    <property type="entry name" value="YdjA"/>
    <property type="match status" value="1"/>
</dbReference>
<evidence type="ECO:0000256" key="6">
    <source>
        <dbReference type="ARBA" id="ARBA00023027"/>
    </source>
</evidence>
<gene>
    <name evidence="10" type="ORF">FUAX_01070</name>
</gene>
<evidence type="ECO:0000256" key="2">
    <source>
        <dbReference type="ARBA" id="ARBA00022630"/>
    </source>
</evidence>
<keyword evidence="6 7" id="KW-0520">NAD</keyword>
<comment type="similarity">
    <text evidence="1 7">Belongs to the nitroreductase family.</text>
</comment>
<organism evidence="10 11">
    <name type="scientific">Fulvitalea axinellae</name>
    <dbReference type="NCBI Taxonomy" id="1182444"/>
    <lineage>
        <taxon>Bacteria</taxon>
        <taxon>Pseudomonadati</taxon>
        <taxon>Bacteroidota</taxon>
        <taxon>Cytophagia</taxon>
        <taxon>Cytophagales</taxon>
        <taxon>Persicobacteraceae</taxon>
        <taxon>Fulvitalea</taxon>
    </lineage>
</organism>
<dbReference type="InterPro" id="IPR000415">
    <property type="entry name" value="Nitroreductase-like"/>
</dbReference>
<feature type="binding site" evidence="8">
    <location>
        <position position="44"/>
    </location>
    <ligand>
        <name>FMN</name>
        <dbReference type="ChEBI" id="CHEBI:58210"/>
        <note>ligand shared between dimeric partners</note>
    </ligand>
</feature>
<evidence type="ECO:0000256" key="4">
    <source>
        <dbReference type="ARBA" id="ARBA00022857"/>
    </source>
</evidence>
<evidence type="ECO:0000256" key="7">
    <source>
        <dbReference type="PIRNR" id="PIRNR000232"/>
    </source>
</evidence>
<feature type="binding site" description="in other chain" evidence="8">
    <location>
        <begin position="13"/>
        <end position="15"/>
    </location>
    <ligand>
        <name>FMN</name>
        <dbReference type="ChEBI" id="CHEBI:58210"/>
        <note>ligand shared between dimeric partners</note>
    </ligand>
</feature>
<dbReference type="Pfam" id="PF00881">
    <property type="entry name" value="Nitroreductase"/>
    <property type="match status" value="1"/>
</dbReference>
<name>A0AAU9D9X9_9BACT</name>
<dbReference type="PANTHER" id="PTHR43821">
    <property type="entry name" value="NAD(P)H NITROREDUCTASE YDJA-RELATED"/>
    <property type="match status" value="1"/>
</dbReference>
<dbReference type="AlphaFoldDB" id="A0AAU9D9X9"/>
<proteinExistence type="inferred from homology"/>
<dbReference type="PANTHER" id="PTHR43821:SF1">
    <property type="entry name" value="NAD(P)H NITROREDUCTASE YDJA-RELATED"/>
    <property type="match status" value="1"/>
</dbReference>
<comment type="cofactor">
    <cofactor evidence="8">
        <name>FMN</name>
        <dbReference type="ChEBI" id="CHEBI:58210"/>
    </cofactor>
    <text evidence="8">Binds 1 FMN per subunit.</text>
</comment>
<dbReference type="EC" id="1.-.-.-" evidence="7"/>
<dbReference type="Proteomes" id="UP001348817">
    <property type="component" value="Chromosome"/>
</dbReference>
<evidence type="ECO:0000256" key="3">
    <source>
        <dbReference type="ARBA" id="ARBA00022643"/>
    </source>
</evidence>
<accession>A0AAU9D9X9</accession>
<feature type="domain" description="Nitroreductase" evidence="9">
    <location>
        <begin position="10"/>
        <end position="171"/>
    </location>
</feature>
<dbReference type="KEGG" id="fax:FUAX_01070"/>
<keyword evidence="4 7" id="KW-0521">NADP</keyword>
<evidence type="ECO:0000313" key="10">
    <source>
        <dbReference type="EMBL" id="BDD07675.1"/>
    </source>
</evidence>
<evidence type="ECO:0000256" key="1">
    <source>
        <dbReference type="ARBA" id="ARBA00007118"/>
    </source>
</evidence>
<keyword evidence="3 7" id="KW-0288">FMN</keyword>
<dbReference type="InterPro" id="IPR026021">
    <property type="entry name" value="YdjA-like"/>
</dbReference>
<evidence type="ECO:0000256" key="5">
    <source>
        <dbReference type="ARBA" id="ARBA00023002"/>
    </source>
</evidence>
<keyword evidence="11" id="KW-1185">Reference proteome</keyword>
<protein>
    <recommendedName>
        <fullName evidence="7">Putative NAD(P)H nitroreductase</fullName>
        <ecNumber evidence="7">1.-.-.-</ecNumber>
    </recommendedName>
</protein>
<dbReference type="GO" id="GO:0016491">
    <property type="term" value="F:oxidoreductase activity"/>
    <property type="evidence" value="ECO:0007669"/>
    <property type="project" value="UniProtKB-UniRule"/>
</dbReference>
<dbReference type="InterPro" id="IPR052530">
    <property type="entry name" value="NAD(P)H_nitroreductase"/>
</dbReference>
<dbReference type="RefSeq" id="WP_338392988.1">
    <property type="nucleotide sequence ID" value="NZ_AP025314.1"/>
</dbReference>
<feature type="binding site" description="in other chain" evidence="8">
    <location>
        <begin position="141"/>
        <end position="143"/>
    </location>
    <ligand>
        <name>FMN</name>
        <dbReference type="ChEBI" id="CHEBI:58210"/>
        <note>ligand shared between dimeric partners</note>
    </ligand>
</feature>
<dbReference type="Gene3D" id="3.40.109.10">
    <property type="entry name" value="NADH Oxidase"/>
    <property type="match status" value="1"/>
</dbReference>
<dbReference type="SUPFAM" id="SSF55469">
    <property type="entry name" value="FMN-dependent nitroreductase-like"/>
    <property type="match status" value="1"/>
</dbReference>
<evidence type="ECO:0000256" key="8">
    <source>
        <dbReference type="PIRSR" id="PIRSR000232-1"/>
    </source>
</evidence>
<dbReference type="InterPro" id="IPR029479">
    <property type="entry name" value="Nitroreductase"/>
</dbReference>